<evidence type="ECO:0000256" key="4">
    <source>
        <dbReference type="ARBA" id="ARBA00021752"/>
    </source>
</evidence>
<protein>
    <recommendedName>
        <fullName evidence="4">Dynein regulatory complex protein 10</fullName>
    </recommendedName>
    <alternativeName>
        <fullName evidence="10">IQ domain-containing protein D</fullName>
    </alternativeName>
</protein>
<evidence type="ECO:0000256" key="2">
    <source>
        <dbReference type="ARBA" id="ARBA00004611"/>
    </source>
</evidence>
<feature type="coiled-coil region" evidence="12">
    <location>
        <begin position="246"/>
        <end position="358"/>
    </location>
</feature>
<keyword evidence="14" id="KW-1185">Reference proteome</keyword>
<evidence type="ECO:0000313" key="14">
    <source>
        <dbReference type="Proteomes" id="UP000521578"/>
    </source>
</evidence>
<name>A0AA97MRU1_9PASS</name>
<comment type="subunit">
    <text evidence="11">Component of the nexin-dynein regulatory complex (N-DRC). Interacts with CFAP52.</text>
</comment>
<gene>
    <name evidence="13" type="primary">Iqcd</name>
    <name evidence="13" type="ORF">MENNOV_R05519</name>
</gene>
<dbReference type="EMBL" id="VWPS01000350">
    <property type="protein sequence ID" value="NXE96007.1"/>
    <property type="molecule type" value="Genomic_DNA"/>
</dbReference>
<feature type="non-terminal residue" evidence="13">
    <location>
        <position position="389"/>
    </location>
</feature>
<dbReference type="Gene3D" id="1.20.5.190">
    <property type="match status" value="1"/>
</dbReference>
<evidence type="ECO:0000256" key="12">
    <source>
        <dbReference type="SAM" id="Coils"/>
    </source>
</evidence>
<dbReference type="PANTHER" id="PTHR31598">
    <property type="entry name" value="IQ DOMAIN-CONTAINING PROTEIN D"/>
    <property type="match status" value="1"/>
</dbReference>
<keyword evidence="5" id="KW-0963">Cytoplasm</keyword>
<feature type="non-terminal residue" evidence="13">
    <location>
        <position position="1"/>
    </location>
</feature>
<evidence type="ECO:0000256" key="3">
    <source>
        <dbReference type="ARBA" id="ARBA00009071"/>
    </source>
</evidence>
<dbReference type="InterPro" id="IPR000048">
    <property type="entry name" value="IQ_motif_EF-hand-BS"/>
</dbReference>
<evidence type="ECO:0000256" key="7">
    <source>
        <dbReference type="ARBA" id="ARBA00023069"/>
    </source>
</evidence>
<sequence length="389" mass="45083">KGMATPRKAAIPLGARKVLDPRQLKPDNTETERILTVLDETIAKLEITRLIPWITGSLGRFAKMLGPELTNSLLEHQRLSIEMQHLLASPGDEESRRAGEQRLKCSLRHILRLFLANPLLYQGLKYEVRVRQSPADVFIKTFVEFRNFTLERLLTSPEEEKKIIQFMEDISLRVEKNREAITALQAELAAAIQIQEEEVKSKDTMIENLKTSMDDLAKDCKADIWQIKKEGEKQQKEDEEVSQDKCARLEQDVLRLRAQFNELVLEHRASELALRKRRCKTEMEIEKWIQKYDTDMAEKQATFEELQAAYNEEKAQLSMLMEKHALLLQEYSQIDEEHKMLKQKEEEAAQDLANKNRAATCIQAFWKGYLVRSIYKSKLKKGKGKGKGK</sequence>
<dbReference type="InterPro" id="IPR042815">
    <property type="entry name" value="DRC10"/>
</dbReference>
<proteinExistence type="inferred from homology"/>
<evidence type="ECO:0000256" key="1">
    <source>
        <dbReference type="ARBA" id="ARBA00003029"/>
    </source>
</evidence>
<dbReference type="PANTHER" id="PTHR31598:SF1">
    <property type="entry name" value="DYNEIN REGULATORY COMPLEX PROTEIN 10"/>
    <property type="match status" value="1"/>
</dbReference>
<dbReference type="PROSITE" id="PS50096">
    <property type="entry name" value="IQ"/>
    <property type="match status" value="1"/>
</dbReference>
<evidence type="ECO:0000256" key="11">
    <source>
        <dbReference type="ARBA" id="ARBA00046836"/>
    </source>
</evidence>
<dbReference type="SMART" id="SM00015">
    <property type="entry name" value="IQ"/>
    <property type="match status" value="1"/>
</dbReference>
<dbReference type="AlphaFoldDB" id="A0AA97MRU1"/>
<keyword evidence="12" id="KW-0175">Coiled coil</keyword>
<keyword evidence="6" id="KW-0282">Flagellum</keyword>
<evidence type="ECO:0000256" key="8">
    <source>
        <dbReference type="ARBA" id="ARBA00023212"/>
    </source>
</evidence>
<evidence type="ECO:0000256" key="9">
    <source>
        <dbReference type="ARBA" id="ARBA00023273"/>
    </source>
</evidence>
<comment type="subcellular location">
    <subcellularLocation>
        <location evidence="2">Cytoplasm</location>
        <location evidence="2">Cytoskeleton</location>
        <location evidence="2">Flagellum axoneme</location>
    </subcellularLocation>
</comment>
<evidence type="ECO:0000256" key="10">
    <source>
        <dbReference type="ARBA" id="ARBA00032180"/>
    </source>
</evidence>
<comment type="function">
    <text evidence="1">Component of the nexin-dynein regulatory complex (N-DRC), a key regulator of ciliary/flagellar motility which maintains the alignment and integrity of the distal axoneme and regulates microtubule sliding in motile axonemes.</text>
</comment>
<evidence type="ECO:0000256" key="6">
    <source>
        <dbReference type="ARBA" id="ARBA00022846"/>
    </source>
</evidence>
<dbReference type="Proteomes" id="UP000521578">
    <property type="component" value="Unassembled WGS sequence"/>
</dbReference>
<keyword evidence="8" id="KW-0206">Cytoskeleton</keyword>
<comment type="caution">
    <text evidence="13">The sequence shown here is derived from an EMBL/GenBank/DDBJ whole genome shotgun (WGS) entry which is preliminary data.</text>
</comment>
<comment type="similarity">
    <text evidence="3">Belongs to the DRC10 family.</text>
</comment>
<keyword evidence="7" id="KW-0969">Cilium</keyword>
<keyword evidence="9" id="KW-0966">Cell projection</keyword>
<dbReference type="Pfam" id="PF00612">
    <property type="entry name" value="IQ"/>
    <property type="match status" value="1"/>
</dbReference>
<accession>A0AA97MRU1</accession>
<evidence type="ECO:0000256" key="5">
    <source>
        <dbReference type="ARBA" id="ARBA00022490"/>
    </source>
</evidence>
<reference evidence="13" key="1">
    <citation type="submission" date="2022-12" db="EMBL/GenBank/DDBJ databases">
        <title>Bird 10,000 Genomes (B10K) Project - Family phase.</title>
        <authorList>
            <person name="Zhang G."/>
        </authorList>
    </citation>
    <scope>NUCLEOTIDE SEQUENCE</scope>
    <source>
        <strain evidence="13">B10K-CU-030-46</strain>
        <tissue evidence="13">Muscle</tissue>
    </source>
</reference>
<organism evidence="13">
    <name type="scientific">Menura novaehollandiae</name>
    <name type="common">superb lyrebird</name>
    <dbReference type="NCBI Taxonomy" id="47692"/>
    <lineage>
        <taxon>Eukaryota</taxon>
        <taxon>Metazoa</taxon>
        <taxon>Chordata</taxon>
        <taxon>Craniata</taxon>
        <taxon>Vertebrata</taxon>
        <taxon>Euteleostomi</taxon>
        <taxon>Archelosauria</taxon>
        <taxon>Archosauria</taxon>
        <taxon>Dinosauria</taxon>
        <taxon>Saurischia</taxon>
        <taxon>Theropoda</taxon>
        <taxon>Coelurosauria</taxon>
        <taxon>Aves</taxon>
        <taxon>Neognathae</taxon>
        <taxon>Neoaves</taxon>
        <taxon>Telluraves</taxon>
        <taxon>Australaves</taxon>
        <taxon>Passeriformes</taxon>
        <taxon>Menuridae</taxon>
        <taxon>Menura</taxon>
    </lineage>
</organism>
<evidence type="ECO:0000313" key="13">
    <source>
        <dbReference type="EMBL" id="NXE96007.1"/>
    </source>
</evidence>